<comment type="similarity">
    <text evidence="1 3">Belongs to the short-chain dehydrogenases/reductases (SDR) family.</text>
</comment>
<evidence type="ECO:0000313" key="6">
    <source>
        <dbReference type="Proteomes" id="UP000244892"/>
    </source>
</evidence>
<dbReference type="Gene3D" id="3.40.50.720">
    <property type="entry name" value="NAD(P)-binding Rossmann-like Domain"/>
    <property type="match status" value="1"/>
</dbReference>
<dbReference type="PRINTS" id="PR00080">
    <property type="entry name" value="SDRFAMILY"/>
</dbReference>
<dbReference type="RefSeq" id="WP_109034520.1">
    <property type="nucleotide sequence ID" value="NZ_CP029210.1"/>
</dbReference>
<name>A0A2U8FN92_9BURK</name>
<dbReference type="CDD" id="cd05374">
    <property type="entry name" value="17beta-HSD-like_SDR_c"/>
    <property type="match status" value="1"/>
</dbReference>
<feature type="domain" description="Ketoreductase" evidence="4">
    <location>
        <begin position="6"/>
        <end position="184"/>
    </location>
</feature>
<dbReference type="AlphaFoldDB" id="A0A2U8FN92"/>
<keyword evidence="2" id="KW-0560">Oxidoreductase</keyword>
<dbReference type="OrthoDB" id="9789083at2"/>
<evidence type="ECO:0000259" key="4">
    <source>
        <dbReference type="SMART" id="SM00822"/>
    </source>
</evidence>
<dbReference type="InterPro" id="IPR002347">
    <property type="entry name" value="SDR_fam"/>
</dbReference>
<reference evidence="5 6" key="1">
    <citation type="submission" date="2018-05" db="EMBL/GenBank/DDBJ databases">
        <title>complete genome sequence of Aquabacterium olei NBRC 110486.</title>
        <authorList>
            <person name="Tang B."/>
            <person name="Chang J."/>
            <person name="Zhang L."/>
            <person name="Yang H."/>
        </authorList>
    </citation>
    <scope>NUCLEOTIDE SEQUENCE [LARGE SCALE GENOMIC DNA]</scope>
    <source>
        <strain evidence="5 6">NBRC 110486</strain>
    </source>
</reference>
<dbReference type="SMART" id="SM00822">
    <property type="entry name" value="PKS_KR"/>
    <property type="match status" value="1"/>
</dbReference>
<protein>
    <submittedName>
        <fullName evidence="5">Short-chain dehydrogenase</fullName>
    </submittedName>
</protein>
<dbReference type="Pfam" id="PF00106">
    <property type="entry name" value="adh_short"/>
    <property type="match status" value="1"/>
</dbReference>
<keyword evidence="6" id="KW-1185">Reference proteome</keyword>
<dbReference type="EMBL" id="CP029210">
    <property type="protein sequence ID" value="AWI52443.1"/>
    <property type="molecule type" value="Genomic_DNA"/>
</dbReference>
<sequence length="282" mass="29934">MKHSDEVVLITGCGSGIGQALARAFHQQGQRVCATARRAETLADLAREGLMTRTLDVTDAVAVAALLADLAQQGLGVGTLVNNAGYGAMGPMLDVPAEEWQRQFDVNVFAPLALTRAVAPAMVARGRGLVVNISSVSGVLTTPFAGPYCASKAAFNAASTALRMELQPLGVRVVTVQPGGIRSGFGDTAAHRVHLAPDSPYQAVKAGVMGRANESQADAMPAETFSRLLVERLAQADCPPVVRLGPKSSLLPFLARWLPVRLLDRMLSRRFQLDRLQAKEQV</sequence>
<dbReference type="Proteomes" id="UP000244892">
    <property type="component" value="Chromosome"/>
</dbReference>
<evidence type="ECO:0000256" key="3">
    <source>
        <dbReference type="RuleBase" id="RU000363"/>
    </source>
</evidence>
<dbReference type="GO" id="GO:0016491">
    <property type="term" value="F:oxidoreductase activity"/>
    <property type="evidence" value="ECO:0007669"/>
    <property type="project" value="UniProtKB-KW"/>
</dbReference>
<dbReference type="NCBIfam" id="NF004284">
    <property type="entry name" value="PRK05693.1"/>
    <property type="match status" value="1"/>
</dbReference>
<dbReference type="PANTHER" id="PTHR44169:SF6">
    <property type="entry name" value="NADPH-DEPENDENT 1-ACYLDIHYDROXYACETONE PHOSPHATE REDUCTASE"/>
    <property type="match status" value="1"/>
</dbReference>
<gene>
    <name evidence="5" type="ORF">DEH84_02620</name>
</gene>
<dbReference type="PRINTS" id="PR00081">
    <property type="entry name" value="GDHRDH"/>
</dbReference>
<dbReference type="InterPro" id="IPR036291">
    <property type="entry name" value="NAD(P)-bd_dom_sf"/>
</dbReference>
<organism evidence="5 6">
    <name type="scientific">Aquabacterium olei</name>
    <dbReference type="NCBI Taxonomy" id="1296669"/>
    <lineage>
        <taxon>Bacteria</taxon>
        <taxon>Pseudomonadati</taxon>
        <taxon>Pseudomonadota</taxon>
        <taxon>Betaproteobacteria</taxon>
        <taxon>Burkholderiales</taxon>
        <taxon>Aquabacterium</taxon>
    </lineage>
</organism>
<proteinExistence type="inferred from homology"/>
<evidence type="ECO:0000256" key="2">
    <source>
        <dbReference type="ARBA" id="ARBA00023002"/>
    </source>
</evidence>
<evidence type="ECO:0000313" key="5">
    <source>
        <dbReference type="EMBL" id="AWI52443.1"/>
    </source>
</evidence>
<accession>A0A2U8FN92</accession>
<dbReference type="InterPro" id="IPR057326">
    <property type="entry name" value="KR_dom"/>
</dbReference>
<dbReference type="KEGG" id="aon:DEH84_02620"/>
<dbReference type="PANTHER" id="PTHR44169">
    <property type="entry name" value="NADPH-DEPENDENT 1-ACYLDIHYDROXYACETONE PHOSPHATE REDUCTASE"/>
    <property type="match status" value="1"/>
</dbReference>
<evidence type="ECO:0000256" key="1">
    <source>
        <dbReference type="ARBA" id="ARBA00006484"/>
    </source>
</evidence>
<dbReference type="SUPFAM" id="SSF51735">
    <property type="entry name" value="NAD(P)-binding Rossmann-fold domains"/>
    <property type="match status" value="1"/>
</dbReference>